<feature type="compositionally biased region" description="Low complexity" evidence="9">
    <location>
        <begin position="1000"/>
        <end position="1014"/>
    </location>
</feature>
<dbReference type="InterPro" id="IPR011009">
    <property type="entry name" value="Kinase-like_dom_sf"/>
</dbReference>
<dbReference type="InterPro" id="IPR008979">
    <property type="entry name" value="Galactose-bd-like_sf"/>
</dbReference>
<evidence type="ECO:0000313" key="12">
    <source>
        <dbReference type="EMBL" id="SDL09852.1"/>
    </source>
</evidence>
<dbReference type="PROSITE" id="PS50011">
    <property type="entry name" value="PROTEIN_KINASE_DOM"/>
    <property type="match status" value="1"/>
</dbReference>
<dbReference type="EMBL" id="FNGP01000001">
    <property type="protein sequence ID" value="SDL09852.1"/>
    <property type="molecule type" value="Genomic_DNA"/>
</dbReference>
<accession>A0A1G9HAF1</accession>
<dbReference type="GO" id="GO:0005886">
    <property type="term" value="C:plasma membrane"/>
    <property type="evidence" value="ECO:0007669"/>
    <property type="project" value="UniProtKB-SubCell"/>
</dbReference>
<evidence type="ECO:0000256" key="4">
    <source>
        <dbReference type="ARBA" id="ARBA00022960"/>
    </source>
</evidence>
<organism evidence="12 13">
    <name type="scientific">Tessaracoccus oleiagri</name>
    <dbReference type="NCBI Taxonomy" id="686624"/>
    <lineage>
        <taxon>Bacteria</taxon>
        <taxon>Bacillati</taxon>
        <taxon>Actinomycetota</taxon>
        <taxon>Actinomycetes</taxon>
        <taxon>Propionibacteriales</taxon>
        <taxon>Propionibacteriaceae</taxon>
        <taxon>Tessaracoccus</taxon>
    </lineage>
</organism>
<dbReference type="GO" id="GO:0004672">
    <property type="term" value="F:protein kinase activity"/>
    <property type="evidence" value="ECO:0007669"/>
    <property type="project" value="InterPro"/>
</dbReference>
<keyword evidence="5" id="KW-0573">Peptidoglycan synthesis</keyword>
<dbReference type="Gene3D" id="2.60.120.260">
    <property type="entry name" value="Galactose-binding domain-like"/>
    <property type="match status" value="1"/>
</dbReference>
<dbReference type="SUPFAM" id="SSF49785">
    <property type="entry name" value="Galactose-binding domain-like"/>
    <property type="match status" value="1"/>
</dbReference>
<feature type="transmembrane region" description="Helical" evidence="10">
    <location>
        <begin position="407"/>
        <end position="428"/>
    </location>
</feature>
<feature type="compositionally biased region" description="Low complexity" evidence="9">
    <location>
        <begin position="556"/>
        <end position="577"/>
    </location>
</feature>
<feature type="transmembrane region" description="Helical" evidence="10">
    <location>
        <begin position="504"/>
        <end position="528"/>
    </location>
</feature>
<keyword evidence="3 10" id="KW-0812">Transmembrane</keyword>
<dbReference type="Pfam" id="PF03023">
    <property type="entry name" value="MurJ"/>
    <property type="match status" value="1"/>
</dbReference>
<dbReference type="InterPro" id="IPR004268">
    <property type="entry name" value="MurJ"/>
</dbReference>
<proteinExistence type="predicted"/>
<feature type="transmembrane region" description="Helical" evidence="10">
    <location>
        <begin position="175"/>
        <end position="195"/>
    </location>
</feature>
<dbReference type="CDD" id="cd13123">
    <property type="entry name" value="MATE_MurJ_like"/>
    <property type="match status" value="1"/>
</dbReference>
<keyword evidence="2" id="KW-1003">Cell membrane</keyword>
<feature type="transmembrane region" description="Helical" evidence="10">
    <location>
        <begin position="374"/>
        <end position="395"/>
    </location>
</feature>
<dbReference type="GO" id="GO:0008360">
    <property type="term" value="P:regulation of cell shape"/>
    <property type="evidence" value="ECO:0007669"/>
    <property type="project" value="UniProtKB-KW"/>
</dbReference>
<dbReference type="NCBIfam" id="TIGR01695">
    <property type="entry name" value="murJ_mviN"/>
    <property type="match status" value="1"/>
</dbReference>
<evidence type="ECO:0000256" key="8">
    <source>
        <dbReference type="ARBA" id="ARBA00023170"/>
    </source>
</evidence>
<dbReference type="OrthoDB" id="9786339at2"/>
<feature type="compositionally biased region" description="Basic and acidic residues" evidence="9">
    <location>
        <begin position="585"/>
        <end position="595"/>
    </location>
</feature>
<sequence>MSQVSSTRKLLSAGALMASGTMISRILGMLRVVLIAFILGNGTRQADILGIATMVPNALYILFAGGALNTVLVPQIVRAIKNDDDGGEAYTNRIMTAFMLVVGVVAIVATAAAPLVTSIYSDGAWREPALSEQYASMVALTYLTLPQIFFYGAFFLLAQVLNARDRFGPMMWAPIANNVISILVLGTYFLVWGNQGDKSAAFTTGQILLLGIGSTIGIVSQTLVLIPFLRKVGFRFRPRFDLKGTGLGHTFSLTKWTLGFVAVNQLALVVVNRLATTATAGGEGAGVNVYSNAHLLWILPHSLVTTSLATAMLPNASRLAASHDMRGVAQEMTKTIRLALIFIVPAAAVFLALSAPIVNALFGHGQGSSDADWVGWALMAFAVGLIPFTVQFVCLRTFYAMEDTRTPFLLQIGIATINAGSALLLVWWVDDPTLVATALAASYSLAYLVGVFGSWQFLRRRLPDLRGTEIGMHIVRLALGATPGAIAAWFFWRFIDGRAPGSFWGQLLALAVGGALILGFTLGIGKLLQVREMRSLSQLLRRRRGATGADASSEEPSLPSADSRSGSGSASAELAADQTAVTPRVADEDSGLERPDFDDDPPTTIRPRPALPGEFAHDGLYREDPLPPEEPSFMESIFEEPSEHSLDEESDLHRSDFDADAAEYGYEVPTRGHVDDRSDTVVLPGAAPIGEPGMVLGVRYQLMRRLVRRRNSETWLAHDQVLSRDVVAHVMAAGDADSESLLGAARRGAAATDSRFLRILDVDQLDDGGSIGVYAISEYSPGKTLRELLRGGPLSPADGAFIGREIAEALSPMHDQGLFHERLDPDHVLITPGGGVRIVGFGVESALQGGHSERPWSRRESDDVVALAAILRATQTAEWDESLDPADGYPLAGVWQAAFAGRIATMADLANALPDDDASATLEAKMALSGRTTATPPTVAAAPPPPPEPPVTRAEVRLPGQAPRKPRFVLWVLVILALISLIVSLVAAGVNNGMDEQDEAAPSTPGTPGSSQPAPESPTPEGDPAPIEIADVTDFDPEADGGNNEEYPDNVGRVIDGDTGTTWQTMRYLNRPDLGGLKPGVGIIVDLGEVRTVSSVDVRFVGDGATNVELRAPQGAEPSTATIDDWDVVAANRSATGDVQIAPDSELETRYVLVYLTELPPVEGGFRSEISEIAVQGW</sequence>
<evidence type="ECO:0000256" key="9">
    <source>
        <dbReference type="SAM" id="MobiDB-lite"/>
    </source>
</evidence>
<evidence type="ECO:0000313" key="13">
    <source>
        <dbReference type="Proteomes" id="UP000199475"/>
    </source>
</evidence>
<comment type="subcellular location">
    <subcellularLocation>
        <location evidence="1">Cell membrane</location>
        <topology evidence="1">Multi-pass membrane protein</topology>
    </subcellularLocation>
</comment>
<evidence type="ECO:0000256" key="10">
    <source>
        <dbReference type="SAM" id="Phobius"/>
    </source>
</evidence>
<feature type="transmembrane region" description="Helical" evidence="10">
    <location>
        <begin position="97"/>
        <end position="120"/>
    </location>
</feature>
<dbReference type="PRINTS" id="PR01806">
    <property type="entry name" value="VIRFACTRMVIN"/>
</dbReference>
<evidence type="ECO:0000256" key="6">
    <source>
        <dbReference type="ARBA" id="ARBA00022989"/>
    </source>
</evidence>
<evidence type="ECO:0000259" key="11">
    <source>
        <dbReference type="PROSITE" id="PS50011"/>
    </source>
</evidence>
<feature type="transmembrane region" description="Helical" evidence="10">
    <location>
        <begin position="434"/>
        <end position="458"/>
    </location>
</feature>
<evidence type="ECO:0000256" key="3">
    <source>
        <dbReference type="ARBA" id="ARBA00022692"/>
    </source>
</evidence>
<dbReference type="InterPro" id="IPR051050">
    <property type="entry name" value="Lipid_II_flippase_MurJ/MviN"/>
</dbReference>
<reference evidence="12 13" key="1">
    <citation type="submission" date="2016-10" db="EMBL/GenBank/DDBJ databases">
        <authorList>
            <person name="de Groot N.N."/>
        </authorList>
    </citation>
    <scope>NUCLEOTIDE SEQUENCE [LARGE SCALE GENOMIC DNA]</scope>
    <source>
        <strain evidence="12 13">CGMCC 1.9159</strain>
    </source>
</reference>
<feature type="transmembrane region" description="Helical" evidence="10">
    <location>
        <begin position="470"/>
        <end position="492"/>
    </location>
</feature>
<keyword evidence="8" id="KW-0675">Receptor</keyword>
<protein>
    <submittedName>
        <fullName evidence="12">Putative peptidoglycan lipid II flippase</fullName>
    </submittedName>
</protein>
<feature type="transmembrane region" description="Helical" evidence="10">
    <location>
        <begin position="140"/>
        <end position="163"/>
    </location>
</feature>
<feature type="transmembrane region" description="Helical" evidence="10">
    <location>
        <begin position="58"/>
        <end position="77"/>
    </location>
</feature>
<feature type="region of interest" description="Disordered" evidence="9">
    <location>
        <begin position="544"/>
        <end position="615"/>
    </location>
</feature>
<feature type="transmembrane region" description="Helical" evidence="10">
    <location>
        <begin position="338"/>
        <end position="362"/>
    </location>
</feature>
<dbReference type="PANTHER" id="PTHR47019">
    <property type="entry name" value="LIPID II FLIPPASE MURJ"/>
    <property type="match status" value="1"/>
</dbReference>
<dbReference type="PANTHER" id="PTHR47019:SF1">
    <property type="entry name" value="LIPID II FLIPPASE MURJ"/>
    <property type="match status" value="1"/>
</dbReference>
<dbReference type="GO" id="GO:0005524">
    <property type="term" value="F:ATP binding"/>
    <property type="evidence" value="ECO:0007669"/>
    <property type="project" value="InterPro"/>
</dbReference>
<feature type="region of interest" description="Disordered" evidence="9">
    <location>
        <begin position="996"/>
        <end position="1055"/>
    </location>
</feature>
<feature type="region of interest" description="Disordered" evidence="9">
    <location>
        <begin position="932"/>
        <end position="954"/>
    </location>
</feature>
<keyword evidence="13" id="KW-1185">Reference proteome</keyword>
<gene>
    <name evidence="12" type="ORF">SAMN04488242_0181</name>
</gene>
<feature type="transmembrane region" description="Helical" evidence="10">
    <location>
        <begin position="12"/>
        <end position="38"/>
    </location>
</feature>
<keyword evidence="7 10" id="KW-0472">Membrane</keyword>
<dbReference type="Proteomes" id="UP000199475">
    <property type="component" value="Unassembled WGS sequence"/>
</dbReference>
<dbReference type="Gene3D" id="1.10.510.10">
    <property type="entry name" value="Transferase(Phosphotransferase) domain 1"/>
    <property type="match status" value="1"/>
</dbReference>
<evidence type="ECO:0000256" key="2">
    <source>
        <dbReference type="ARBA" id="ARBA00022475"/>
    </source>
</evidence>
<feature type="transmembrane region" description="Helical" evidence="10">
    <location>
        <begin position="207"/>
        <end position="229"/>
    </location>
</feature>
<dbReference type="GO" id="GO:0015648">
    <property type="term" value="F:lipid-linked peptidoglycan transporter activity"/>
    <property type="evidence" value="ECO:0007669"/>
    <property type="project" value="TreeGrafter"/>
</dbReference>
<dbReference type="GO" id="GO:0009252">
    <property type="term" value="P:peptidoglycan biosynthetic process"/>
    <property type="evidence" value="ECO:0007669"/>
    <property type="project" value="UniProtKB-KW"/>
</dbReference>
<feature type="transmembrane region" description="Helical" evidence="10">
    <location>
        <begin position="968"/>
        <end position="990"/>
    </location>
</feature>
<dbReference type="InterPro" id="IPR000719">
    <property type="entry name" value="Prot_kinase_dom"/>
</dbReference>
<dbReference type="SUPFAM" id="SSF56112">
    <property type="entry name" value="Protein kinase-like (PK-like)"/>
    <property type="match status" value="1"/>
</dbReference>
<evidence type="ECO:0000256" key="1">
    <source>
        <dbReference type="ARBA" id="ARBA00004651"/>
    </source>
</evidence>
<dbReference type="GO" id="GO:0034204">
    <property type="term" value="P:lipid translocation"/>
    <property type="evidence" value="ECO:0007669"/>
    <property type="project" value="TreeGrafter"/>
</dbReference>
<keyword evidence="6 10" id="KW-1133">Transmembrane helix</keyword>
<feature type="compositionally biased region" description="Low complexity" evidence="9">
    <location>
        <begin position="932"/>
        <end position="941"/>
    </location>
</feature>
<dbReference type="RefSeq" id="WP_143008157.1">
    <property type="nucleotide sequence ID" value="NZ_FNGP01000001.1"/>
</dbReference>
<dbReference type="STRING" id="686624.SAMN04488242_0181"/>
<name>A0A1G9HAF1_9ACTN</name>
<feature type="domain" description="Protein kinase" evidence="11">
    <location>
        <begin position="700"/>
        <end position="968"/>
    </location>
</feature>
<evidence type="ECO:0000256" key="7">
    <source>
        <dbReference type="ARBA" id="ARBA00023136"/>
    </source>
</evidence>
<keyword evidence="4" id="KW-0133">Cell shape</keyword>
<dbReference type="AlphaFoldDB" id="A0A1G9HAF1"/>
<evidence type="ECO:0000256" key="5">
    <source>
        <dbReference type="ARBA" id="ARBA00022984"/>
    </source>
</evidence>